<dbReference type="InterPro" id="IPR040442">
    <property type="entry name" value="Pyrv_kinase-like_dom_sf"/>
</dbReference>
<keyword evidence="4 6" id="KW-0808">Transferase</keyword>
<dbReference type="RefSeq" id="XP_018699138.1">
    <property type="nucleotide sequence ID" value="XM_018833259.1"/>
</dbReference>
<keyword evidence="8" id="KW-1185">Reference proteome</keyword>
<dbReference type="Pfam" id="PF02548">
    <property type="entry name" value="Pantoate_transf"/>
    <property type="match status" value="1"/>
</dbReference>
<dbReference type="Proteomes" id="UP000078343">
    <property type="component" value="Unassembled WGS sequence"/>
</dbReference>
<dbReference type="EC" id="2.1.2.11" evidence="3 6"/>
<gene>
    <name evidence="7" type="ORF">AYL99_01743</name>
</gene>
<evidence type="ECO:0000256" key="6">
    <source>
        <dbReference type="RuleBase" id="RU362100"/>
    </source>
</evidence>
<evidence type="ECO:0000256" key="4">
    <source>
        <dbReference type="ARBA" id="ARBA00022679"/>
    </source>
</evidence>
<name>A0A179A2C6_9EURO</name>
<evidence type="ECO:0000256" key="5">
    <source>
        <dbReference type="ARBA" id="ARBA00049172"/>
    </source>
</evidence>
<evidence type="ECO:0000256" key="3">
    <source>
        <dbReference type="ARBA" id="ARBA00012618"/>
    </source>
</evidence>
<dbReference type="InterPro" id="IPR003700">
    <property type="entry name" value="Pantoate_hydroxy_MeTrfase"/>
</dbReference>
<dbReference type="NCBIfam" id="TIGR00222">
    <property type="entry name" value="panB"/>
    <property type="match status" value="1"/>
</dbReference>
<dbReference type="GO" id="GO:0005739">
    <property type="term" value="C:mitochondrion"/>
    <property type="evidence" value="ECO:0007669"/>
    <property type="project" value="TreeGrafter"/>
</dbReference>
<dbReference type="Gene3D" id="3.20.20.60">
    <property type="entry name" value="Phosphoenolpyruvate-binding domains"/>
    <property type="match status" value="1"/>
</dbReference>
<proteinExistence type="inferred from homology"/>
<accession>A0A179A2C6</accession>
<evidence type="ECO:0000256" key="2">
    <source>
        <dbReference type="ARBA" id="ARBA00008676"/>
    </source>
</evidence>
<keyword evidence="6" id="KW-0566">Pantothenate biosynthesis</keyword>
<dbReference type="PIRSF" id="PIRSF000388">
    <property type="entry name" value="Pantoate_hydroxy_MeTrfase"/>
    <property type="match status" value="1"/>
</dbReference>
<dbReference type="PANTHER" id="PTHR20881:SF0">
    <property type="entry name" value="3-METHYL-2-OXOBUTANOATE HYDROXYMETHYLTRANSFERASE"/>
    <property type="match status" value="1"/>
</dbReference>
<evidence type="ECO:0000256" key="1">
    <source>
        <dbReference type="ARBA" id="ARBA00005033"/>
    </source>
</evidence>
<dbReference type="SUPFAM" id="SSF51621">
    <property type="entry name" value="Phosphoenolpyruvate/pyruvate domain"/>
    <property type="match status" value="1"/>
</dbReference>
<dbReference type="GeneID" id="30005913"/>
<dbReference type="InterPro" id="IPR015813">
    <property type="entry name" value="Pyrv/PenolPyrv_kinase-like_dom"/>
</dbReference>
<dbReference type="EMBL" id="LVYI01000001">
    <property type="protein sequence ID" value="OAP65771.1"/>
    <property type="molecule type" value="Genomic_DNA"/>
</dbReference>
<comment type="function">
    <text evidence="6">Catalyzes the reversible reaction in which hydroxymethyl group from 5,10-methylenetetrahydrofolate is transferred onto alpha-ketoisovalerate to form ketopantoate.</text>
</comment>
<dbReference type="GO" id="GO:0000287">
    <property type="term" value="F:magnesium ion binding"/>
    <property type="evidence" value="ECO:0007669"/>
    <property type="project" value="TreeGrafter"/>
</dbReference>
<dbReference type="PANTHER" id="PTHR20881">
    <property type="entry name" value="3-METHYL-2-OXOBUTANOATE HYDROXYMETHYLTRANSFERASE"/>
    <property type="match status" value="1"/>
</dbReference>
<comment type="catalytic activity">
    <reaction evidence="5 6">
        <text>(6R)-5,10-methylene-5,6,7,8-tetrahydrofolate + 3-methyl-2-oxobutanoate + H2O = 2-dehydropantoate + (6S)-5,6,7,8-tetrahydrofolate</text>
        <dbReference type="Rhea" id="RHEA:11824"/>
        <dbReference type="ChEBI" id="CHEBI:11561"/>
        <dbReference type="ChEBI" id="CHEBI:11851"/>
        <dbReference type="ChEBI" id="CHEBI:15377"/>
        <dbReference type="ChEBI" id="CHEBI:15636"/>
        <dbReference type="ChEBI" id="CHEBI:57453"/>
        <dbReference type="EC" id="2.1.2.11"/>
    </reaction>
</comment>
<protein>
    <recommendedName>
        <fullName evidence="3 6">3-methyl-2-oxobutanoate hydroxymethyltransferase</fullName>
        <ecNumber evidence="3 6">2.1.2.11</ecNumber>
    </recommendedName>
</protein>
<dbReference type="STRING" id="1367422.A0A179A2C6"/>
<evidence type="ECO:0000313" key="8">
    <source>
        <dbReference type="Proteomes" id="UP000078343"/>
    </source>
</evidence>
<sequence>MGGVKKFLDACQAGVACCTTAWDYPTALLCEKAGIDLVLIGDSLAIVALGQDSTNYATLDEMIYHCKAVARGAKSPLLLGDMPMGTYEVSDEQAATNALRLVKEGRCDAIKLEGGADMASRVKAIVKAGVPVIGHIGLTPQTNTSGASAYGLTAEESESTLKDALALQEAGAIAVVLEAVAGPAAAWITSKLKMPTIGIGCGPNTSAQITVQSELLGYENSLFAAVWHKKYATVGQTSIEAMKQYKREVAARTFPEAKHGYEMPAEEVEKMKALQI</sequence>
<dbReference type="NCBIfam" id="NF001452">
    <property type="entry name" value="PRK00311.1"/>
    <property type="match status" value="1"/>
</dbReference>
<comment type="caution">
    <text evidence="7">The sequence shown here is derived from an EMBL/GenBank/DDBJ whole genome shotgun (WGS) entry which is preliminary data.</text>
</comment>
<dbReference type="UniPathway" id="UPA00028">
    <property type="reaction ID" value="UER00003"/>
</dbReference>
<dbReference type="GO" id="GO:0015940">
    <property type="term" value="P:pantothenate biosynthetic process"/>
    <property type="evidence" value="ECO:0007669"/>
    <property type="project" value="UniProtKB-UniPathway"/>
</dbReference>
<dbReference type="OrthoDB" id="425211at2759"/>
<dbReference type="CDD" id="cd06557">
    <property type="entry name" value="KPHMT-like"/>
    <property type="match status" value="1"/>
</dbReference>
<evidence type="ECO:0000313" key="7">
    <source>
        <dbReference type="EMBL" id="OAP65771.1"/>
    </source>
</evidence>
<dbReference type="HAMAP" id="MF_00156">
    <property type="entry name" value="PanB"/>
    <property type="match status" value="1"/>
</dbReference>
<dbReference type="GO" id="GO:0003864">
    <property type="term" value="F:3-methyl-2-oxobutanoate hydroxymethyltransferase activity"/>
    <property type="evidence" value="ECO:0007669"/>
    <property type="project" value="UniProtKB-EC"/>
</dbReference>
<reference evidence="7 8" key="1">
    <citation type="submission" date="2016-04" db="EMBL/GenBank/DDBJ databases">
        <title>Draft genome of Fonsecaea erecta CBS 125763.</title>
        <authorList>
            <person name="Weiss V.A."/>
            <person name="Vicente V.A."/>
            <person name="Raittz R.T."/>
            <person name="Moreno L.F."/>
            <person name="De Souza E.M."/>
            <person name="Pedrosa F.O."/>
            <person name="Steffens M.B."/>
            <person name="Faoro H."/>
            <person name="Tadra-Sfeir M.Z."/>
            <person name="Najafzadeh M.J."/>
            <person name="Felipe M.S."/>
            <person name="Teixeira M."/>
            <person name="Sun J."/>
            <person name="Xi L."/>
            <person name="Gomes R."/>
            <person name="De Azevedo C.M."/>
            <person name="Salgado C.G."/>
            <person name="Da Silva M.B."/>
            <person name="Nascimento M.F."/>
            <person name="Queiroz-Telles F."/>
            <person name="Attili D.S."/>
            <person name="Gorbushina A."/>
        </authorList>
    </citation>
    <scope>NUCLEOTIDE SEQUENCE [LARGE SCALE GENOMIC DNA]</scope>
    <source>
        <strain evidence="7 8">CBS 125763</strain>
    </source>
</reference>
<comment type="similarity">
    <text evidence="2 6">Belongs to the PanB family.</text>
</comment>
<dbReference type="AlphaFoldDB" id="A0A179A2C6"/>
<organism evidence="7 8">
    <name type="scientific">Fonsecaea erecta</name>
    <dbReference type="NCBI Taxonomy" id="1367422"/>
    <lineage>
        <taxon>Eukaryota</taxon>
        <taxon>Fungi</taxon>
        <taxon>Dikarya</taxon>
        <taxon>Ascomycota</taxon>
        <taxon>Pezizomycotina</taxon>
        <taxon>Eurotiomycetes</taxon>
        <taxon>Chaetothyriomycetidae</taxon>
        <taxon>Chaetothyriales</taxon>
        <taxon>Herpotrichiellaceae</taxon>
        <taxon>Fonsecaea</taxon>
    </lineage>
</organism>
<comment type="pathway">
    <text evidence="1 6">Cofactor biosynthesis; (R)-pantothenate biosynthesis; (R)-pantoate from 3-methyl-2-oxobutanoate: step 1/2.</text>
</comment>